<evidence type="ECO:0000313" key="3">
    <source>
        <dbReference type="EMBL" id="MEO3942661.1"/>
    </source>
</evidence>
<feature type="compositionally biased region" description="Polar residues" evidence="1">
    <location>
        <begin position="209"/>
        <end position="224"/>
    </location>
</feature>
<evidence type="ECO:0000313" key="4">
    <source>
        <dbReference type="Proteomes" id="UP001448614"/>
    </source>
</evidence>
<feature type="region of interest" description="Disordered" evidence="1">
    <location>
        <begin position="68"/>
        <end position="174"/>
    </location>
</feature>
<proteinExistence type="predicted"/>
<keyword evidence="2" id="KW-0472">Membrane</keyword>
<accession>A0ABV0GX76</accession>
<evidence type="ECO:0000256" key="2">
    <source>
        <dbReference type="SAM" id="Phobius"/>
    </source>
</evidence>
<sequence>MDWIIWVIVIVLVVAIIWWLLNRNKSRNSSSTPAPAAMEPANTASLPDTAAAAAGVAGLAGVTNLGKAAAEGSGPTAGEPSGEPFEDPAPAVDESLADEPAQLKARRDQGAADAALSTDSGPVTDAGAGPVTDTDSDADAGAGADRTSPMGEVRDSPEAMSTEPQPAATPGLTVDEPVIAAPVVEEPEVGEPVVAEPTVNSDIVAADTVNSETVNSDTVNSGATVHSADAGDVDDWDAGTADPAGASALAAKDEPAGEDATAATSESADKAEWETSWTDSSGTPVHHHEYTDVHAPTLPGAESAAAEDPATSGHLAADHPYGTGSSSTQADAYPVKASATAMTYYDEDTAGYEEVAADVWFESAAHAEAAGFRPPRRSRH</sequence>
<protein>
    <submittedName>
        <fullName evidence="3">Uncharacterized protein</fullName>
    </submittedName>
</protein>
<organism evidence="3 4">
    <name type="scientific">Paenarthrobacter nicotinovorans</name>
    <name type="common">Arthrobacter nicotinovorans</name>
    <dbReference type="NCBI Taxonomy" id="29320"/>
    <lineage>
        <taxon>Bacteria</taxon>
        <taxon>Bacillati</taxon>
        <taxon>Actinomycetota</taxon>
        <taxon>Actinomycetes</taxon>
        <taxon>Micrococcales</taxon>
        <taxon>Micrococcaceae</taxon>
        <taxon>Paenarthrobacter</taxon>
    </lineage>
</organism>
<keyword evidence="2" id="KW-0812">Transmembrane</keyword>
<dbReference type="Proteomes" id="UP001448614">
    <property type="component" value="Unassembled WGS sequence"/>
</dbReference>
<comment type="caution">
    <text evidence="3">The sequence shown here is derived from an EMBL/GenBank/DDBJ whole genome shotgun (WGS) entry which is preliminary data.</text>
</comment>
<dbReference type="RefSeq" id="WP_347783241.1">
    <property type="nucleotide sequence ID" value="NZ_JBBMFV010000004.1"/>
</dbReference>
<keyword evidence="4" id="KW-1185">Reference proteome</keyword>
<feature type="transmembrane region" description="Helical" evidence="2">
    <location>
        <begin position="6"/>
        <end position="21"/>
    </location>
</feature>
<name>A0ABV0GX76_PAENI</name>
<feature type="region of interest" description="Disordered" evidence="1">
    <location>
        <begin position="209"/>
        <end position="332"/>
    </location>
</feature>
<dbReference type="EMBL" id="JBBMFV010000004">
    <property type="protein sequence ID" value="MEO3942661.1"/>
    <property type="molecule type" value="Genomic_DNA"/>
</dbReference>
<keyword evidence="2" id="KW-1133">Transmembrane helix</keyword>
<reference evidence="3 4" key="1">
    <citation type="journal article" date="2024" name="Appl. Microbiol. Biotechnol.">
        <title>Biosynthetic gene clusters with biotechnological applications in novel Antarctic isolates from Actinomycetota.</title>
        <authorList>
            <person name="Bruna P."/>
            <person name="Nunez-Montero K."/>
            <person name="Contreras M.J."/>
            <person name="Leal K."/>
            <person name="Garcia M."/>
            <person name="Abanto M."/>
            <person name="Barrientos L."/>
        </authorList>
    </citation>
    <scope>NUCLEOTIDE SEQUENCE [LARGE SCALE GENOMIC DNA]</scope>
    <source>
        <strain evidence="3 4">Se16.17</strain>
    </source>
</reference>
<gene>
    <name evidence="3" type="ORF">V3C41_16425</name>
</gene>
<evidence type="ECO:0000256" key="1">
    <source>
        <dbReference type="SAM" id="MobiDB-lite"/>
    </source>
</evidence>